<name>A0A8B8BJ43_CRAVI</name>
<evidence type="ECO:0000256" key="8">
    <source>
        <dbReference type="ARBA" id="ARBA00023224"/>
    </source>
</evidence>
<dbReference type="InterPro" id="IPR050569">
    <property type="entry name" value="TAAR"/>
</dbReference>
<dbReference type="RefSeq" id="XP_022303298.1">
    <property type="nucleotide sequence ID" value="XM_022447590.1"/>
</dbReference>
<dbReference type="PROSITE" id="PS50262">
    <property type="entry name" value="G_PROTEIN_RECEP_F1_2"/>
    <property type="match status" value="1"/>
</dbReference>
<evidence type="ECO:0000256" key="7">
    <source>
        <dbReference type="ARBA" id="ARBA00023170"/>
    </source>
</evidence>
<protein>
    <submittedName>
        <fullName evidence="12">Adenosine receptor A1-like</fullName>
    </submittedName>
</protein>
<dbReference type="GeneID" id="111110924"/>
<feature type="transmembrane region" description="Helical" evidence="9">
    <location>
        <begin position="68"/>
        <end position="90"/>
    </location>
</feature>
<evidence type="ECO:0000256" key="9">
    <source>
        <dbReference type="SAM" id="Phobius"/>
    </source>
</evidence>
<evidence type="ECO:0000256" key="3">
    <source>
        <dbReference type="ARBA" id="ARBA00022692"/>
    </source>
</evidence>
<keyword evidence="5" id="KW-0297">G-protein coupled receptor</keyword>
<dbReference type="PANTHER" id="PTHR24249:SF372">
    <property type="entry name" value="G-PROTEIN COUPLED RECEPTORS FAMILY 1 PROFILE DOMAIN-CONTAINING PROTEIN"/>
    <property type="match status" value="1"/>
</dbReference>
<dbReference type="InterPro" id="IPR017452">
    <property type="entry name" value="GPCR_Rhodpsn_7TM"/>
</dbReference>
<evidence type="ECO:0000259" key="10">
    <source>
        <dbReference type="PROSITE" id="PS50262"/>
    </source>
</evidence>
<dbReference type="OrthoDB" id="6085995at2759"/>
<feature type="transmembrane region" description="Helical" evidence="9">
    <location>
        <begin position="163"/>
        <end position="187"/>
    </location>
</feature>
<dbReference type="AlphaFoldDB" id="A0A8B8BJ43"/>
<dbReference type="PANTHER" id="PTHR24249">
    <property type="entry name" value="HISTAMINE RECEPTOR-RELATED G-PROTEIN COUPLED RECEPTOR"/>
    <property type="match status" value="1"/>
</dbReference>
<evidence type="ECO:0000313" key="11">
    <source>
        <dbReference type="Proteomes" id="UP000694844"/>
    </source>
</evidence>
<dbReference type="Gene3D" id="1.20.1070.10">
    <property type="entry name" value="Rhodopsin 7-helix transmembrane proteins"/>
    <property type="match status" value="1"/>
</dbReference>
<keyword evidence="8" id="KW-0807">Transducer</keyword>
<sequence>MVVTIDRYIAIVFPFRYEQYVTTRSTIITIASVWIFSEVYSIAVHVIYPPKSEFQICRYEDMYNLIQTLLLNIGTGVIPLVVMISLYIQVIKVVRKQTRSIATQFVSVSSGSSSDQANSRKDPRRKENRSTALISLLLLFYFTAWCPIVAYFLYVLLSKRTPSAYVGATCRIIVFTNSCVNVFVYSLRLQNFRKYMMKDLRHCCEIFRKCLQSKRKGFQIHSSQCEETSTSITNNMYSSHTKEEDISIVNI</sequence>
<dbReference type="SUPFAM" id="SSF81321">
    <property type="entry name" value="Family A G protein-coupled receptor-like"/>
    <property type="match status" value="1"/>
</dbReference>
<proteinExistence type="predicted"/>
<comment type="subcellular location">
    <subcellularLocation>
        <location evidence="1">Cell membrane</location>
        <topology evidence="1">Multi-pass membrane protein</topology>
    </subcellularLocation>
</comment>
<dbReference type="KEGG" id="cvn:111110924"/>
<keyword evidence="4 9" id="KW-1133">Transmembrane helix</keyword>
<evidence type="ECO:0000256" key="2">
    <source>
        <dbReference type="ARBA" id="ARBA00022475"/>
    </source>
</evidence>
<keyword evidence="6 9" id="KW-0472">Membrane</keyword>
<organism evidence="11 12">
    <name type="scientific">Crassostrea virginica</name>
    <name type="common">Eastern oyster</name>
    <dbReference type="NCBI Taxonomy" id="6565"/>
    <lineage>
        <taxon>Eukaryota</taxon>
        <taxon>Metazoa</taxon>
        <taxon>Spiralia</taxon>
        <taxon>Lophotrochozoa</taxon>
        <taxon>Mollusca</taxon>
        <taxon>Bivalvia</taxon>
        <taxon>Autobranchia</taxon>
        <taxon>Pteriomorphia</taxon>
        <taxon>Ostreida</taxon>
        <taxon>Ostreoidea</taxon>
        <taxon>Ostreidae</taxon>
        <taxon>Crassostrea</taxon>
    </lineage>
</organism>
<gene>
    <name evidence="12" type="primary">LOC111110924</name>
</gene>
<evidence type="ECO:0000256" key="5">
    <source>
        <dbReference type="ARBA" id="ARBA00023040"/>
    </source>
</evidence>
<evidence type="ECO:0000256" key="6">
    <source>
        <dbReference type="ARBA" id="ARBA00023136"/>
    </source>
</evidence>
<dbReference type="GO" id="GO:0004930">
    <property type="term" value="F:G protein-coupled receptor activity"/>
    <property type="evidence" value="ECO:0007669"/>
    <property type="project" value="UniProtKB-KW"/>
</dbReference>
<dbReference type="PRINTS" id="PR00237">
    <property type="entry name" value="GPCRRHODOPSN"/>
</dbReference>
<accession>A0A8B8BJ43</accession>
<evidence type="ECO:0000256" key="1">
    <source>
        <dbReference type="ARBA" id="ARBA00004651"/>
    </source>
</evidence>
<keyword evidence="7" id="KW-0675">Receptor</keyword>
<dbReference type="Pfam" id="PF00001">
    <property type="entry name" value="7tm_1"/>
    <property type="match status" value="1"/>
</dbReference>
<evidence type="ECO:0000256" key="4">
    <source>
        <dbReference type="ARBA" id="ARBA00022989"/>
    </source>
</evidence>
<keyword evidence="2" id="KW-1003">Cell membrane</keyword>
<keyword evidence="11" id="KW-1185">Reference proteome</keyword>
<dbReference type="Proteomes" id="UP000694844">
    <property type="component" value="Chromosome 9"/>
</dbReference>
<feature type="domain" description="G-protein coupled receptors family 1 profile" evidence="10">
    <location>
        <begin position="1"/>
        <end position="185"/>
    </location>
</feature>
<dbReference type="GO" id="GO:0005886">
    <property type="term" value="C:plasma membrane"/>
    <property type="evidence" value="ECO:0007669"/>
    <property type="project" value="UniProtKB-SubCell"/>
</dbReference>
<reference evidence="12" key="1">
    <citation type="submission" date="2025-08" db="UniProtKB">
        <authorList>
            <consortium name="RefSeq"/>
        </authorList>
    </citation>
    <scope>IDENTIFICATION</scope>
    <source>
        <tissue evidence="12">Whole sample</tissue>
    </source>
</reference>
<dbReference type="InterPro" id="IPR000276">
    <property type="entry name" value="GPCR_Rhodpsn"/>
</dbReference>
<feature type="transmembrane region" description="Helical" evidence="9">
    <location>
        <begin position="26"/>
        <end position="48"/>
    </location>
</feature>
<evidence type="ECO:0000313" key="12">
    <source>
        <dbReference type="RefSeq" id="XP_022303298.1"/>
    </source>
</evidence>
<feature type="transmembrane region" description="Helical" evidence="9">
    <location>
        <begin position="133"/>
        <end position="157"/>
    </location>
</feature>
<keyword evidence="3 9" id="KW-0812">Transmembrane</keyword>